<dbReference type="EMBL" id="CP003154">
    <property type="protein sequence ID" value="AFL72660.1"/>
    <property type="molecule type" value="Genomic_DNA"/>
</dbReference>
<dbReference type="KEGG" id="tvi:Thivi_0604"/>
<dbReference type="RefSeq" id="WP_014777156.1">
    <property type="nucleotide sequence ID" value="NC_018012.1"/>
</dbReference>
<organism evidence="2 3">
    <name type="scientific">Thiocystis violascens (strain ATCC 17096 / DSM 198 / 6111)</name>
    <name type="common">Chromatium violascens</name>
    <dbReference type="NCBI Taxonomy" id="765911"/>
    <lineage>
        <taxon>Bacteria</taxon>
        <taxon>Pseudomonadati</taxon>
        <taxon>Pseudomonadota</taxon>
        <taxon>Gammaproteobacteria</taxon>
        <taxon>Chromatiales</taxon>
        <taxon>Chromatiaceae</taxon>
        <taxon>Thiocystis</taxon>
    </lineage>
</organism>
<dbReference type="PIRSF" id="PIRSF004923">
    <property type="entry name" value="RseC"/>
    <property type="match status" value="1"/>
</dbReference>
<dbReference type="AlphaFoldDB" id="I3Y6P2"/>
<dbReference type="PANTHER" id="PTHR35867:SF1">
    <property type="entry name" value="PROTEIN RSEC"/>
    <property type="match status" value="1"/>
</dbReference>
<name>I3Y6P2_THIV6</name>
<proteinExistence type="predicted"/>
<keyword evidence="1" id="KW-1133">Transmembrane helix</keyword>
<feature type="transmembrane region" description="Helical" evidence="1">
    <location>
        <begin position="74"/>
        <end position="94"/>
    </location>
</feature>
<sequence>MIEERGTVVALSGDYAQVRTERRSACGTCTVQGACGTSLLERYLGRRAVELTALNQIQAAVGDRVLVGISEQGLLAAAMAAYLAPILALLAGALLGEALGGAHGEAASLFGALLGLILALRWLRGYRVATASTPLILRRLEFN</sequence>
<evidence type="ECO:0000256" key="1">
    <source>
        <dbReference type="SAM" id="Phobius"/>
    </source>
</evidence>
<dbReference type="InterPro" id="IPR007359">
    <property type="entry name" value="SigmaE_reg_RseC_MucC"/>
</dbReference>
<accession>I3Y6P2</accession>
<dbReference type="STRING" id="765911.Thivi_0604"/>
<dbReference type="InterPro" id="IPR026268">
    <property type="entry name" value="RseC"/>
</dbReference>
<dbReference type="Pfam" id="PF04246">
    <property type="entry name" value="RseC_MucC"/>
    <property type="match status" value="1"/>
</dbReference>
<dbReference type="OrthoDB" id="9795854at2"/>
<reference evidence="2 3" key="1">
    <citation type="submission" date="2012-06" db="EMBL/GenBank/DDBJ databases">
        <title>Complete sequence of Thiocystis violascens DSM 198.</title>
        <authorList>
            <consortium name="US DOE Joint Genome Institute"/>
            <person name="Lucas S."/>
            <person name="Han J."/>
            <person name="Lapidus A."/>
            <person name="Cheng J.-F."/>
            <person name="Goodwin L."/>
            <person name="Pitluck S."/>
            <person name="Peters L."/>
            <person name="Ovchinnikova G."/>
            <person name="Teshima H."/>
            <person name="Detter J.C."/>
            <person name="Han C."/>
            <person name="Tapia R."/>
            <person name="Land M."/>
            <person name="Hauser L."/>
            <person name="Kyrpides N."/>
            <person name="Ivanova N."/>
            <person name="Pagani I."/>
            <person name="Vogl K."/>
            <person name="Liu Z."/>
            <person name="Frigaard N.-U."/>
            <person name="Bryant D."/>
            <person name="Woyke T."/>
        </authorList>
    </citation>
    <scope>NUCLEOTIDE SEQUENCE [LARGE SCALE GENOMIC DNA]</scope>
    <source>
        <strain evidence="3">ATCC 17096 / DSM 198 / 6111</strain>
    </source>
</reference>
<dbReference type="Proteomes" id="UP000006062">
    <property type="component" value="Chromosome"/>
</dbReference>
<keyword evidence="3" id="KW-1185">Reference proteome</keyword>
<evidence type="ECO:0000313" key="3">
    <source>
        <dbReference type="Proteomes" id="UP000006062"/>
    </source>
</evidence>
<evidence type="ECO:0000313" key="2">
    <source>
        <dbReference type="EMBL" id="AFL72660.1"/>
    </source>
</evidence>
<dbReference type="PANTHER" id="PTHR35867">
    <property type="entry name" value="PROTEIN RSEC"/>
    <property type="match status" value="1"/>
</dbReference>
<dbReference type="eggNOG" id="COG3086">
    <property type="taxonomic scope" value="Bacteria"/>
</dbReference>
<feature type="transmembrane region" description="Helical" evidence="1">
    <location>
        <begin position="106"/>
        <end position="123"/>
    </location>
</feature>
<protein>
    <submittedName>
        <fullName evidence="2">Positive regulator of sigma E activity</fullName>
    </submittedName>
</protein>
<gene>
    <name evidence="2" type="ordered locus">Thivi_0604</name>
</gene>
<keyword evidence="1" id="KW-0472">Membrane</keyword>
<dbReference type="HOGENOM" id="CLU_124911_0_0_6"/>
<keyword evidence="1" id="KW-0812">Transmembrane</keyword>